<sequence length="14" mass="1679">MFIVVYTSQALFFI</sequence>
<protein>
    <submittedName>
        <fullName evidence="1">Uncharacterized protein</fullName>
    </submittedName>
</protein>
<proteinExistence type="predicted"/>
<reference evidence="1" key="1">
    <citation type="submission" date="2014-11" db="EMBL/GenBank/DDBJ databases">
        <authorList>
            <person name="Amaro Gonzalez C."/>
        </authorList>
    </citation>
    <scope>NUCLEOTIDE SEQUENCE</scope>
</reference>
<reference evidence="1" key="2">
    <citation type="journal article" date="2015" name="Fish Shellfish Immunol.">
        <title>Early steps in the European eel (Anguilla anguilla)-Vibrio vulnificus interaction in the gills: Role of the RtxA13 toxin.</title>
        <authorList>
            <person name="Callol A."/>
            <person name="Pajuelo D."/>
            <person name="Ebbesson L."/>
            <person name="Teles M."/>
            <person name="MacKenzie S."/>
            <person name="Amaro C."/>
        </authorList>
    </citation>
    <scope>NUCLEOTIDE SEQUENCE</scope>
</reference>
<dbReference type="EMBL" id="GBXM01079573">
    <property type="protein sequence ID" value="JAH29004.1"/>
    <property type="molecule type" value="Transcribed_RNA"/>
</dbReference>
<evidence type="ECO:0000313" key="1">
    <source>
        <dbReference type="EMBL" id="JAH29004.1"/>
    </source>
</evidence>
<name>A0A0E9RIS7_ANGAN</name>
<organism evidence="1">
    <name type="scientific">Anguilla anguilla</name>
    <name type="common">European freshwater eel</name>
    <name type="synonym">Muraena anguilla</name>
    <dbReference type="NCBI Taxonomy" id="7936"/>
    <lineage>
        <taxon>Eukaryota</taxon>
        <taxon>Metazoa</taxon>
        <taxon>Chordata</taxon>
        <taxon>Craniata</taxon>
        <taxon>Vertebrata</taxon>
        <taxon>Euteleostomi</taxon>
        <taxon>Actinopterygii</taxon>
        <taxon>Neopterygii</taxon>
        <taxon>Teleostei</taxon>
        <taxon>Anguilliformes</taxon>
        <taxon>Anguillidae</taxon>
        <taxon>Anguilla</taxon>
    </lineage>
</organism>
<accession>A0A0E9RIS7</accession>